<name>A0A6A4H2S4_9AGAR</name>
<reference evidence="1" key="1">
    <citation type="journal article" date="2019" name="Environ. Microbiol.">
        <title>Fungal ecological strategies reflected in gene transcription - a case study of two litter decomposers.</title>
        <authorList>
            <person name="Barbi F."/>
            <person name="Kohler A."/>
            <person name="Barry K."/>
            <person name="Baskaran P."/>
            <person name="Daum C."/>
            <person name="Fauchery L."/>
            <person name="Ihrmark K."/>
            <person name="Kuo A."/>
            <person name="LaButti K."/>
            <person name="Lipzen A."/>
            <person name="Morin E."/>
            <person name="Grigoriev I.V."/>
            <person name="Henrissat B."/>
            <person name="Lindahl B."/>
            <person name="Martin F."/>
        </authorList>
    </citation>
    <scope>NUCLEOTIDE SEQUENCE</scope>
    <source>
        <strain evidence="1">JB14</strain>
    </source>
</reference>
<gene>
    <name evidence="1" type="ORF">BT96DRAFT_979604</name>
</gene>
<dbReference type="Proteomes" id="UP000799118">
    <property type="component" value="Unassembled WGS sequence"/>
</dbReference>
<organism evidence="1 2">
    <name type="scientific">Gymnopus androsaceus JB14</name>
    <dbReference type="NCBI Taxonomy" id="1447944"/>
    <lineage>
        <taxon>Eukaryota</taxon>
        <taxon>Fungi</taxon>
        <taxon>Dikarya</taxon>
        <taxon>Basidiomycota</taxon>
        <taxon>Agaricomycotina</taxon>
        <taxon>Agaricomycetes</taxon>
        <taxon>Agaricomycetidae</taxon>
        <taxon>Agaricales</taxon>
        <taxon>Marasmiineae</taxon>
        <taxon>Omphalotaceae</taxon>
        <taxon>Gymnopus</taxon>
    </lineage>
</organism>
<dbReference type="AlphaFoldDB" id="A0A6A4H2S4"/>
<sequence length="215" mass="25104">MRSSLEAESLEGWSLKEGGMEFESGCRVEEEVNKCEGFKVFMSQKARVRTYQVYCTSHWRREWYDGIFHRKKQYCTQRVKYSSRSTYFLLSLLILCRSEKLKSMPQELKSTPQELKSMPQELKSMPLELKSMLPKAQEYAGEAQEYTGKNGFRLQSVQQIILSGDRDPAEILGFSDRIDTVQTLKQTYLLQDQATYTLYTASAINHNFRRIDDLL</sequence>
<evidence type="ECO:0000313" key="1">
    <source>
        <dbReference type="EMBL" id="KAE9391980.1"/>
    </source>
</evidence>
<evidence type="ECO:0000313" key="2">
    <source>
        <dbReference type="Proteomes" id="UP000799118"/>
    </source>
</evidence>
<accession>A0A6A4H2S4</accession>
<protein>
    <submittedName>
        <fullName evidence="1">Uncharacterized protein</fullName>
    </submittedName>
</protein>
<keyword evidence="2" id="KW-1185">Reference proteome</keyword>
<dbReference type="EMBL" id="ML769607">
    <property type="protein sequence ID" value="KAE9391980.1"/>
    <property type="molecule type" value="Genomic_DNA"/>
</dbReference>
<proteinExistence type="predicted"/>